<sequence>MMLGLSSSPTMFPNNMEWPLHLEEEVSLNSQDFPLLHQQFSSSMAKKLNHNASERHRRKKINALYSSLRSLLPLSDQTKKMSIPATISRVLKYIPELQQQVEELIKKKEELLLRISQQGGDINNNVAAVKKKESTVRKKVHPQNSACAFLVSSISRVSQSEVSIQIISPYEMIHKCPLSEILVCLENQYALQLLNASSFDTLGGRLFYNLHFQVEKIAALDSESVREKILSICEKHERIMKDQIKYLGFSDAQLCNA</sequence>
<evidence type="ECO:0000256" key="5">
    <source>
        <dbReference type="ARBA" id="ARBA00023242"/>
    </source>
</evidence>
<dbReference type="InterPro" id="IPR011598">
    <property type="entry name" value="bHLH_dom"/>
</dbReference>
<evidence type="ECO:0000256" key="3">
    <source>
        <dbReference type="ARBA" id="ARBA00023125"/>
    </source>
</evidence>
<evidence type="ECO:0000256" key="1">
    <source>
        <dbReference type="ARBA" id="ARBA00004123"/>
    </source>
</evidence>
<dbReference type="InterPro" id="IPR015660">
    <property type="entry name" value="MASH1/Ascl1a-like"/>
</dbReference>
<evidence type="ECO:0000256" key="4">
    <source>
        <dbReference type="ARBA" id="ARBA00023163"/>
    </source>
</evidence>
<reference evidence="7 8" key="1">
    <citation type="journal article" date="2023" name="Plants (Basel)">
        <title>Bridging the Gap: Combining Genomics and Transcriptomics Approaches to Understand Stylosanthes scabra, an Orphan Legume from the Brazilian Caatinga.</title>
        <authorList>
            <person name="Ferreira-Neto J.R.C."/>
            <person name="da Silva M.D."/>
            <person name="Binneck E."/>
            <person name="de Melo N.F."/>
            <person name="da Silva R.H."/>
            <person name="de Melo A.L.T.M."/>
            <person name="Pandolfi V."/>
            <person name="Bustamante F.O."/>
            <person name="Brasileiro-Vidal A.C."/>
            <person name="Benko-Iseppon A.M."/>
        </authorList>
    </citation>
    <scope>NUCLEOTIDE SEQUENCE [LARGE SCALE GENOMIC DNA]</scope>
    <source>
        <tissue evidence="7">Leaves</tissue>
    </source>
</reference>
<dbReference type="Gene3D" id="4.10.280.10">
    <property type="entry name" value="Helix-loop-helix DNA-binding domain"/>
    <property type="match status" value="1"/>
</dbReference>
<dbReference type="EMBL" id="JASCZI010181584">
    <property type="protein sequence ID" value="MED6184704.1"/>
    <property type="molecule type" value="Genomic_DNA"/>
</dbReference>
<evidence type="ECO:0000256" key="2">
    <source>
        <dbReference type="ARBA" id="ARBA00023015"/>
    </source>
</evidence>
<evidence type="ECO:0000259" key="6">
    <source>
        <dbReference type="PROSITE" id="PS50888"/>
    </source>
</evidence>
<keyword evidence="3" id="KW-0238">DNA-binding</keyword>
<feature type="domain" description="BHLH" evidence="6">
    <location>
        <begin position="45"/>
        <end position="97"/>
    </location>
</feature>
<dbReference type="Proteomes" id="UP001341840">
    <property type="component" value="Unassembled WGS sequence"/>
</dbReference>
<evidence type="ECO:0000313" key="7">
    <source>
        <dbReference type="EMBL" id="MED6184704.1"/>
    </source>
</evidence>
<protein>
    <recommendedName>
        <fullName evidence="6">BHLH domain-containing protein</fullName>
    </recommendedName>
</protein>
<dbReference type="InterPro" id="IPR036638">
    <property type="entry name" value="HLH_DNA-bd_sf"/>
</dbReference>
<comment type="caution">
    <text evidence="7">The sequence shown here is derived from an EMBL/GenBank/DDBJ whole genome shotgun (WGS) entry which is preliminary data.</text>
</comment>
<dbReference type="Pfam" id="PF00010">
    <property type="entry name" value="HLH"/>
    <property type="match status" value="1"/>
</dbReference>
<accession>A0ABU6WHH9</accession>
<keyword evidence="4" id="KW-0804">Transcription</keyword>
<dbReference type="PROSITE" id="PS50888">
    <property type="entry name" value="BHLH"/>
    <property type="match status" value="1"/>
</dbReference>
<dbReference type="PANTHER" id="PTHR13935">
    <property type="entry name" value="ACHAETE-SCUTE TRANSCRIPTION FACTOR-RELATED"/>
    <property type="match status" value="1"/>
</dbReference>
<evidence type="ECO:0000313" key="8">
    <source>
        <dbReference type="Proteomes" id="UP001341840"/>
    </source>
</evidence>
<name>A0ABU6WHH9_9FABA</name>
<keyword evidence="5" id="KW-0539">Nucleus</keyword>
<dbReference type="PANTHER" id="PTHR13935:SF41">
    <property type="entry name" value="TRANSCRIPTION FACTOR ORG2-RELATED"/>
    <property type="match status" value="1"/>
</dbReference>
<dbReference type="SUPFAM" id="SSF47459">
    <property type="entry name" value="HLH, helix-loop-helix DNA-binding domain"/>
    <property type="match status" value="1"/>
</dbReference>
<comment type="subcellular location">
    <subcellularLocation>
        <location evidence="1">Nucleus</location>
    </subcellularLocation>
</comment>
<proteinExistence type="predicted"/>
<dbReference type="SMART" id="SM00353">
    <property type="entry name" value="HLH"/>
    <property type="match status" value="1"/>
</dbReference>
<keyword evidence="2" id="KW-0805">Transcription regulation</keyword>
<keyword evidence="8" id="KW-1185">Reference proteome</keyword>
<gene>
    <name evidence="7" type="ORF">PIB30_050081</name>
</gene>
<organism evidence="7 8">
    <name type="scientific">Stylosanthes scabra</name>
    <dbReference type="NCBI Taxonomy" id="79078"/>
    <lineage>
        <taxon>Eukaryota</taxon>
        <taxon>Viridiplantae</taxon>
        <taxon>Streptophyta</taxon>
        <taxon>Embryophyta</taxon>
        <taxon>Tracheophyta</taxon>
        <taxon>Spermatophyta</taxon>
        <taxon>Magnoliopsida</taxon>
        <taxon>eudicotyledons</taxon>
        <taxon>Gunneridae</taxon>
        <taxon>Pentapetalae</taxon>
        <taxon>rosids</taxon>
        <taxon>fabids</taxon>
        <taxon>Fabales</taxon>
        <taxon>Fabaceae</taxon>
        <taxon>Papilionoideae</taxon>
        <taxon>50 kb inversion clade</taxon>
        <taxon>dalbergioids sensu lato</taxon>
        <taxon>Dalbergieae</taxon>
        <taxon>Pterocarpus clade</taxon>
        <taxon>Stylosanthes</taxon>
    </lineage>
</organism>